<evidence type="ECO:0000256" key="1">
    <source>
        <dbReference type="ARBA" id="ARBA00004141"/>
    </source>
</evidence>
<feature type="transmembrane region" description="Helical" evidence="7">
    <location>
        <begin position="129"/>
        <end position="155"/>
    </location>
</feature>
<sequence>MLGDKQVQVTETYDPYGTPTTGQKAGTAEDREAMRRLGTQQVFKRNFGFLPIFGFALILMSTWEALLGTIALALGNGGPSGLLYTYLVADAGFVLTVASLAEMASIAPTSGRQYPWVSEFAPRNLQTQISFFIDWLSVLGYLIGVTMTSFLAGAII</sequence>
<keyword evidence="5 7" id="KW-0472">Membrane</keyword>
<evidence type="ECO:0000256" key="3">
    <source>
        <dbReference type="ARBA" id="ARBA00022692"/>
    </source>
</evidence>
<gene>
    <name evidence="8" type="ORF">LTR24_006724</name>
</gene>
<dbReference type="Proteomes" id="UP001345013">
    <property type="component" value="Unassembled WGS sequence"/>
</dbReference>
<name>A0ABR0K5I9_9EURO</name>
<dbReference type="PANTHER" id="PTHR45649">
    <property type="entry name" value="AMINO-ACID PERMEASE BAT1"/>
    <property type="match status" value="1"/>
</dbReference>
<keyword evidence="2" id="KW-0813">Transport</keyword>
<evidence type="ECO:0000256" key="7">
    <source>
        <dbReference type="SAM" id="Phobius"/>
    </source>
</evidence>
<evidence type="ECO:0000313" key="8">
    <source>
        <dbReference type="EMBL" id="KAK5087455.1"/>
    </source>
</evidence>
<keyword evidence="3 7" id="KW-0812">Transmembrane</keyword>
<evidence type="ECO:0000313" key="9">
    <source>
        <dbReference type="Proteomes" id="UP001345013"/>
    </source>
</evidence>
<evidence type="ECO:0000256" key="5">
    <source>
        <dbReference type="ARBA" id="ARBA00023136"/>
    </source>
</evidence>
<keyword evidence="4 7" id="KW-1133">Transmembrane helix</keyword>
<feature type="region of interest" description="Disordered" evidence="6">
    <location>
        <begin position="1"/>
        <end position="30"/>
    </location>
</feature>
<dbReference type="Gene3D" id="1.20.1740.10">
    <property type="entry name" value="Amino acid/polyamine transporter I"/>
    <property type="match status" value="1"/>
</dbReference>
<evidence type="ECO:0000256" key="2">
    <source>
        <dbReference type="ARBA" id="ARBA00022448"/>
    </source>
</evidence>
<dbReference type="PANTHER" id="PTHR45649:SF2">
    <property type="entry name" value="ACID PERMEASE, PUTATIVE-RELATED"/>
    <property type="match status" value="1"/>
</dbReference>
<proteinExistence type="predicted"/>
<keyword evidence="9" id="KW-1185">Reference proteome</keyword>
<feature type="transmembrane region" description="Helical" evidence="7">
    <location>
        <begin position="49"/>
        <end position="74"/>
    </location>
</feature>
<comment type="caution">
    <text evidence="8">The sequence shown here is derived from an EMBL/GenBank/DDBJ whole genome shotgun (WGS) entry which is preliminary data.</text>
</comment>
<comment type="subcellular location">
    <subcellularLocation>
        <location evidence="1">Membrane</location>
        <topology evidence="1">Multi-pass membrane protein</topology>
    </subcellularLocation>
</comment>
<evidence type="ECO:0000256" key="4">
    <source>
        <dbReference type="ARBA" id="ARBA00022989"/>
    </source>
</evidence>
<dbReference type="EMBL" id="JAVRRG010000090">
    <property type="protein sequence ID" value="KAK5087455.1"/>
    <property type="molecule type" value="Genomic_DNA"/>
</dbReference>
<reference evidence="8 9" key="1">
    <citation type="submission" date="2023-08" db="EMBL/GenBank/DDBJ databases">
        <title>Black Yeasts Isolated from many extreme environments.</title>
        <authorList>
            <person name="Coleine C."/>
            <person name="Stajich J.E."/>
            <person name="Selbmann L."/>
        </authorList>
    </citation>
    <scope>NUCLEOTIDE SEQUENCE [LARGE SCALE GENOMIC DNA]</scope>
    <source>
        <strain evidence="8 9">CCFEE 5885</strain>
    </source>
</reference>
<protein>
    <submittedName>
        <fullName evidence="8">Uncharacterized protein</fullName>
    </submittedName>
</protein>
<accession>A0ABR0K5I9</accession>
<feature type="transmembrane region" description="Helical" evidence="7">
    <location>
        <begin position="86"/>
        <end position="108"/>
    </location>
</feature>
<evidence type="ECO:0000256" key="6">
    <source>
        <dbReference type="SAM" id="MobiDB-lite"/>
    </source>
</evidence>
<organism evidence="8 9">
    <name type="scientific">Lithohypha guttulata</name>
    <dbReference type="NCBI Taxonomy" id="1690604"/>
    <lineage>
        <taxon>Eukaryota</taxon>
        <taxon>Fungi</taxon>
        <taxon>Dikarya</taxon>
        <taxon>Ascomycota</taxon>
        <taxon>Pezizomycotina</taxon>
        <taxon>Eurotiomycetes</taxon>
        <taxon>Chaetothyriomycetidae</taxon>
        <taxon>Chaetothyriales</taxon>
        <taxon>Trichomeriaceae</taxon>
        <taxon>Lithohypha</taxon>
    </lineage>
</organism>